<keyword evidence="2" id="KW-0732">Signal</keyword>
<organism evidence="3 4">
    <name type="scientific">Nitrosomonas aestuarii</name>
    <dbReference type="NCBI Taxonomy" id="52441"/>
    <lineage>
        <taxon>Bacteria</taxon>
        <taxon>Pseudomonadati</taxon>
        <taxon>Pseudomonadota</taxon>
        <taxon>Betaproteobacteria</taxon>
        <taxon>Nitrosomonadales</taxon>
        <taxon>Nitrosomonadaceae</taxon>
        <taxon>Nitrosomonas</taxon>
    </lineage>
</organism>
<feature type="signal peptide" evidence="2">
    <location>
        <begin position="1"/>
        <end position="24"/>
    </location>
</feature>
<dbReference type="PROSITE" id="PS51257">
    <property type="entry name" value="PROKAR_LIPOPROTEIN"/>
    <property type="match status" value="1"/>
</dbReference>
<sequence>MTKLYVTAKLRLLFLMVCVLMLTACNRVSPVQHHYSTNVGCIVANDFYAVYFSSYVEPEDNTSDSTENREALFKSHCRNIPSTGTVYFTADLVDEDLRETPISLRLVEQEFIGEDENLASDYRDIRTIEEVNSKIYSQGTIEMQTVIESKGHYALYLIVGGDKPLFEDDILRVPLNVGMGTDATPIWLYILKVTEIIMTFMFPAFVLLLITLPMLPKLRLAVLSKILSGAQSRWS</sequence>
<keyword evidence="1" id="KW-0472">Membrane</keyword>
<evidence type="ECO:0000313" key="4">
    <source>
        <dbReference type="Proteomes" id="UP000199533"/>
    </source>
</evidence>
<feature type="transmembrane region" description="Helical" evidence="1">
    <location>
        <begin position="186"/>
        <end position="210"/>
    </location>
</feature>
<proteinExistence type="predicted"/>
<evidence type="ECO:0000256" key="2">
    <source>
        <dbReference type="SAM" id="SignalP"/>
    </source>
</evidence>
<dbReference type="RefSeq" id="WP_090702589.1">
    <property type="nucleotide sequence ID" value="NZ_FOSP01000040.1"/>
</dbReference>
<evidence type="ECO:0000256" key="1">
    <source>
        <dbReference type="SAM" id="Phobius"/>
    </source>
</evidence>
<dbReference type="EMBL" id="FOSP01000040">
    <property type="protein sequence ID" value="SFL19337.1"/>
    <property type="molecule type" value="Genomic_DNA"/>
</dbReference>
<keyword evidence="1" id="KW-1133">Transmembrane helix</keyword>
<accession>A0A1I4FQT4</accession>
<evidence type="ECO:0008006" key="5">
    <source>
        <dbReference type="Google" id="ProtNLM"/>
    </source>
</evidence>
<dbReference type="Proteomes" id="UP000199533">
    <property type="component" value="Unassembled WGS sequence"/>
</dbReference>
<dbReference type="OrthoDB" id="194033at2"/>
<gene>
    <name evidence="3" type="ORF">SAMN05216302_104010</name>
</gene>
<keyword evidence="4" id="KW-1185">Reference proteome</keyword>
<dbReference type="AlphaFoldDB" id="A0A1I4FQT4"/>
<protein>
    <recommendedName>
        <fullName evidence="5">Lipoprotein</fullName>
    </recommendedName>
</protein>
<keyword evidence="1" id="KW-0812">Transmembrane</keyword>
<dbReference type="STRING" id="52441.SAMN05216302_104010"/>
<feature type="chain" id="PRO_5011658959" description="Lipoprotein" evidence="2">
    <location>
        <begin position="25"/>
        <end position="235"/>
    </location>
</feature>
<name>A0A1I4FQT4_9PROT</name>
<reference evidence="4" key="1">
    <citation type="submission" date="2016-10" db="EMBL/GenBank/DDBJ databases">
        <authorList>
            <person name="Varghese N."/>
            <person name="Submissions S."/>
        </authorList>
    </citation>
    <scope>NUCLEOTIDE SEQUENCE [LARGE SCALE GENOMIC DNA]</scope>
    <source>
        <strain evidence="4">Nm69</strain>
    </source>
</reference>
<evidence type="ECO:0000313" key="3">
    <source>
        <dbReference type="EMBL" id="SFL19337.1"/>
    </source>
</evidence>